<keyword evidence="2 5" id="KW-0812">Transmembrane</keyword>
<evidence type="ECO:0000256" key="2">
    <source>
        <dbReference type="ARBA" id="ARBA00022692"/>
    </source>
</evidence>
<keyword evidence="4 5" id="KW-0472">Membrane</keyword>
<feature type="transmembrane region" description="Helical" evidence="5">
    <location>
        <begin position="71"/>
        <end position="91"/>
    </location>
</feature>
<sequence>MTTPTIGKKEPFLSIKSWDDFLDFSRMSIPVNQEVLLKRWLENVVRWSGNYLAIWIVITLAWGVFLNVKILAAFTLVASCGFCGKMFFVEASMAEASLRTYKKDDSSSDEHWFMAFGVLVMYAFSCLYPITLTFIATSAIASAHSIMRPVINEYYFLNQPKPKTVPNVVHEHSDGYVDNAYEDEVVFGKENDDPNTNIRRRTH</sequence>
<keyword evidence="7" id="KW-1185">Reference proteome</keyword>
<comment type="similarity">
    <text evidence="5">Belongs to the PRA1 family.</text>
</comment>
<keyword evidence="3 5" id="KW-1133">Transmembrane helix</keyword>
<dbReference type="Pfam" id="PF03208">
    <property type="entry name" value="PRA1"/>
    <property type="match status" value="1"/>
</dbReference>
<dbReference type="GO" id="GO:0016020">
    <property type="term" value="C:membrane"/>
    <property type="evidence" value="ECO:0007669"/>
    <property type="project" value="UniProtKB-SubCell"/>
</dbReference>
<dbReference type="EMBL" id="JALLPJ020000997">
    <property type="protein sequence ID" value="KAL3778228.1"/>
    <property type="molecule type" value="Genomic_DNA"/>
</dbReference>
<comment type="subcellular location">
    <subcellularLocation>
        <location evidence="1 5">Membrane</location>
        <topology evidence="1 5">Multi-pass membrane protein</topology>
    </subcellularLocation>
</comment>
<accession>A0ABD3NQH7</accession>
<evidence type="ECO:0000256" key="4">
    <source>
        <dbReference type="ARBA" id="ARBA00023136"/>
    </source>
</evidence>
<dbReference type="InterPro" id="IPR004895">
    <property type="entry name" value="Prenylated_rab_accept_PRA1"/>
</dbReference>
<organism evidence="6 7">
    <name type="scientific">Cyclotella atomus</name>
    <dbReference type="NCBI Taxonomy" id="382360"/>
    <lineage>
        <taxon>Eukaryota</taxon>
        <taxon>Sar</taxon>
        <taxon>Stramenopiles</taxon>
        <taxon>Ochrophyta</taxon>
        <taxon>Bacillariophyta</taxon>
        <taxon>Coscinodiscophyceae</taxon>
        <taxon>Thalassiosirophycidae</taxon>
        <taxon>Stephanodiscales</taxon>
        <taxon>Stephanodiscaceae</taxon>
        <taxon>Cyclotella</taxon>
    </lineage>
</organism>
<comment type="caution">
    <text evidence="6">The sequence shown here is derived from an EMBL/GenBank/DDBJ whole genome shotgun (WGS) entry which is preliminary data.</text>
</comment>
<evidence type="ECO:0000256" key="1">
    <source>
        <dbReference type="ARBA" id="ARBA00004141"/>
    </source>
</evidence>
<gene>
    <name evidence="6" type="ORF">ACHAWO_012895</name>
</gene>
<evidence type="ECO:0000313" key="7">
    <source>
        <dbReference type="Proteomes" id="UP001530400"/>
    </source>
</evidence>
<dbReference type="AlphaFoldDB" id="A0ABD3NQH7"/>
<evidence type="ECO:0000256" key="5">
    <source>
        <dbReference type="RuleBase" id="RU363107"/>
    </source>
</evidence>
<feature type="transmembrane region" description="Helical" evidence="5">
    <location>
        <begin position="47"/>
        <end position="65"/>
    </location>
</feature>
<feature type="transmembrane region" description="Helical" evidence="5">
    <location>
        <begin position="112"/>
        <end position="136"/>
    </location>
</feature>
<dbReference type="Proteomes" id="UP001530400">
    <property type="component" value="Unassembled WGS sequence"/>
</dbReference>
<name>A0ABD3NQH7_9STRA</name>
<evidence type="ECO:0000313" key="6">
    <source>
        <dbReference type="EMBL" id="KAL3778228.1"/>
    </source>
</evidence>
<proteinExistence type="inferred from homology"/>
<reference evidence="6 7" key="1">
    <citation type="submission" date="2024-10" db="EMBL/GenBank/DDBJ databases">
        <title>Updated reference genomes for cyclostephanoid diatoms.</title>
        <authorList>
            <person name="Roberts W.R."/>
            <person name="Alverson A.J."/>
        </authorList>
    </citation>
    <scope>NUCLEOTIDE SEQUENCE [LARGE SCALE GENOMIC DNA]</scope>
    <source>
        <strain evidence="6 7">AJA010-31</strain>
    </source>
</reference>
<protein>
    <recommendedName>
        <fullName evidence="5">PRA1 family protein</fullName>
    </recommendedName>
</protein>
<evidence type="ECO:0000256" key="3">
    <source>
        <dbReference type="ARBA" id="ARBA00022989"/>
    </source>
</evidence>